<dbReference type="Pfam" id="PF00072">
    <property type="entry name" value="Response_reg"/>
    <property type="match status" value="1"/>
</dbReference>
<sequence length="125" mass="14187">MEFIIIDDSVFDLFTQEKLLLKSGLATRVLTFGSAEQALDYLNLLDGTIRKTIILLDLQMPGLNGFEFTEQFALLSENMRSNIYLFMISSTVDPSDIAEAESNQYIIKLLAKPLDIQELTNYLNQ</sequence>
<proteinExistence type="predicted"/>
<dbReference type="InterPro" id="IPR001789">
    <property type="entry name" value="Sig_transdc_resp-reg_receiver"/>
</dbReference>
<dbReference type="PANTHER" id="PTHR44520:SF2">
    <property type="entry name" value="RESPONSE REGULATOR RCP1"/>
    <property type="match status" value="1"/>
</dbReference>
<dbReference type="InterPro" id="IPR052893">
    <property type="entry name" value="TCS_response_regulator"/>
</dbReference>
<dbReference type="Gene3D" id="3.40.50.2300">
    <property type="match status" value="1"/>
</dbReference>
<name>A0ABX0URM0_9BACT</name>
<feature type="modified residue" description="4-aspartylphosphate" evidence="1">
    <location>
        <position position="57"/>
    </location>
</feature>
<reference evidence="3 4" key="1">
    <citation type="submission" date="2020-03" db="EMBL/GenBank/DDBJ databases">
        <title>Genomic Encyclopedia of Type Strains, Phase IV (KMG-IV): sequencing the most valuable type-strain genomes for metagenomic binning, comparative biology and taxonomic classification.</title>
        <authorList>
            <person name="Goeker M."/>
        </authorList>
    </citation>
    <scope>NUCLEOTIDE SEQUENCE [LARGE SCALE GENOMIC DNA]</scope>
    <source>
        <strain evidence="3 4">DSM 102865</strain>
    </source>
</reference>
<comment type="caution">
    <text evidence="3">The sequence shown here is derived from an EMBL/GenBank/DDBJ whole genome shotgun (WGS) entry which is preliminary data.</text>
</comment>
<protein>
    <submittedName>
        <fullName evidence="3">CheY-like chemotaxis protein</fullName>
    </submittedName>
</protein>
<evidence type="ECO:0000256" key="1">
    <source>
        <dbReference type="PROSITE-ProRule" id="PRU00169"/>
    </source>
</evidence>
<dbReference type="EMBL" id="JAASQJ010000003">
    <property type="protein sequence ID" value="NIJ53631.1"/>
    <property type="molecule type" value="Genomic_DNA"/>
</dbReference>
<dbReference type="SMART" id="SM00448">
    <property type="entry name" value="REC"/>
    <property type="match status" value="1"/>
</dbReference>
<keyword evidence="1" id="KW-0597">Phosphoprotein</keyword>
<evidence type="ECO:0000259" key="2">
    <source>
        <dbReference type="PROSITE" id="PS50110"/>
    </source>
</evidence>
<evidence type="ECO:0000313" key="4">
    <source>
        <dbReference type="Proteomes" id="UP001179181"/>
    </source>
</evidence>
<accession>A0ABX0URM0</accession>
<dbReference type="PANTHER" id="PTHR44520">
    <property type="entry name" value="RESPONSE REGULATOR RCP1-RELATED"/>
    <property type="match status" value="1"/>
</dbReference>
<keyword evidence="4" id="KW-1185">Reference proteome</keyword>
<dbReference type="RefSeq" id="WP_167271028.1">
    <property type="nucleotide sequence ID" value="NZ_JAASQJ010000003.1"/>
</dbReference>
<gene>
    <name evidence="3" type="ORF">FHS68_002813</name>
</gene>
<dbReference type="InterPro" id="IPR011006">
    <property type="entry name" value="CheY-like_superfamily"/>
</dbReference>
<dbReference type="SUPFAM" id="SSF52172">
    <property type="entry name" value="CheY-like"/>
    <property type="match status" value="1"/>
</dbReference>
<organism evidence="3 4">
    <name type="scientific">Dyadobacter arcticus</name>
    <dbReference type="NCBI Taxonomy" id="1078754"/>
    <lineage>
        <taxon>Bacteria</taxon>
        <taxon>Pseudomonadati</taxon>
        <taxon>Bacteroidota</taxon>
        <taxon>Cytophagia</taxon>
        <taxon>Cytophagales</taxon>
        <taxon>Spirosomataceae</taxon>
        <taxon>Dyadobacter</taxon>
    </lineage>
</organism>
<dbReference type="PROSITE" id="PS50110">
    <property type="entry name" value="RESPONSE_REGULATORY"/>
    <property type="match status" value="1"/>
</dbReference>
<evidence type="ECO:0000313" key="3">
    <source>
        <dbReference type="EMBL" id="NIJ53631.1"/>
    </source>
</evidence>
<dbReference type="Proteomes" id="UP001179181">
    <property type="component" value="Unassembled WGS sequence"/>
</dbReference>
<feature type="domain" description="Response regulatory" evidence="2">
    <location>
        <begin position="2"/>
        <end position="125"/>
    </location>
</feature>